<dbReference type="EMBL" id="JACJID010000002">
    <property type="protein sequence ID" value="MBA8926149.1"/>
    <property type="molecule type" value="Genomic_DNA"/>
</dbReference>
<sequence>MTAPRFSAIGLVVADMAKSLAFYRALGLDIPAGADSEPHVEVTLPGGLRLMWDSVQTVHSFNPSWQAPVGSSRAALAFDCGSPQGVDEAFANLVGAGYEGGKQPWDAFWGQRYATLHDPDGNEVDLFAAA</sequence>
<reference evidence="2 3" key="1">
    <citation type="submission" date="2020-08" db="EMBL/GenBank/DDBJ databases">
        <title>Genomic Encyclopedia of Archaeal and Bacterial Type Strains, Phase II (KMG-II): from individual species to whole genera.</title>
        <authorList>
            <person name="Goeker M."/>
        </authorList>
    </citation>
    <scope>NUCLEOTIDE SEQUENCE [LARGE SCALE GENOMIC DNA]</scope>
    <source>
        <strain evidence="2 3">DSM 43850</strain>
    </source>
</reference>
<dbReference type="Gene3D" id="3.10.180.10">
    <property type="entry name" value="2,3-Dihydroxybiphenyl 1,2-Dioxygenase, domain 1"/>
    <property type="match status" value="1"/>
</dbReference>
<dbReference type="RefSeq" id="WP_030111471.1">
    <property type="nucleotide sequence ID" value="NZ_BAAABQ010000009.1"/>
</dbReference>
<dbReference type="InterPro" id="IPR037523">
    <property type="entry name" value="VOC_core"/>
</dbReference>
<dbReference type="PANTHER" id="PTHR36503">
    <property type="entry name" value="BLR2520 PROTEIN"/>
    <property type="match status" value="1"/>
</dbReference>
<evidence type="ECO:0000313" key="3">
    <source>
        <dbReference type="Proteomes" id="UP000517916"/>
    </source>
</evidence>
<evidence type="ECO:0000313" key="2">
    <source>
        <dbReference type="EMBL" id="MBA8926149.1"/>
    </source>
</evidence>
<accession>A0ABR6BGY8</accession>
<comment type="caution">
    <text evidence="2">The sequence shown here is derived from an EMBL/GenBank/DDBJ whole genome shotgun (WGS) entry which is preliminary data.</text>
</comment>
<dbReference type="Proteomes" id="UP000517916">
    <property type="component" value="Unassembled WGS sequence"/>
</dbReference>
<dbReference type="InterPro" id="IPR029068">
    <property type="entry name" value="Glyas_Bleomycin-R_OHBP_Dase"/>
</dbReference>
<name>A0ABR6BGY8_9PSEU</name>
<organism evidence="2 3">
    <name type="scientific">Kutzneria viridogrisea</name>
    <dbReference type="NCBI Taxonomy" id="47990"/>
    <lineage>
        <taxon>Bacteria</taxon>
        <taxon>Bacillati</taxon>
        <taxon>Actinomycetota</taxon>
        <taxon>Actinomycetes</taxon>
        <taxon>Pseudonocardiales</taxon>
        <taxon>Pseudonocardiaceae</taxon>
        <taxon>Kutzneria</taxon>
    </lineage>
</organism>
<proteinExistence type="predicted"/>
<feature type="domain" description="VOC" evidence="1">
    <location>
        <begin position="5"/>
        <end position="129"/>
    </location>
</feature>
<dbReference type="PANTHER" id="PTHR36503:SF3">
    <property type="entry name" value="BLR0126 PROTEIN"/>
    <property type="match status" value="1"/>
</dbReference>
<gene>
    <name evidence="2" type="ORF">BC739_003348</name>
</gene>
<protein>
    <submittedName>
        <fullName evidence="2">Catechol 2,3-dioxygenase-like lactoylglutathione lyase family enzyme</fullName>
    </submittedName>
</protein>
<dbReference type="SUPFAM" id="SSF54593">
    <property type="entry name" value="Glyoxalase/Bleomycin resistance protein/Dihydroxybiphenyl dioxygenase"/>
    <property type="match status" value="1"/>
</dbReference>
<dbReference type="Pfam" id="PF00903">
    <property type="entry name" value="Glyoxalase"/>
    <property type="match status" value="1"/>
</dbReference>
<dbReference type="PROSITE" id="PS51819">
    <property type="entry name" value="VOC"/>
    <property type="match status" value="1"/>
</dbReference>
<evidence type="ECO:0000259" key="1">
    <source>
        <dbReference type="PROSITE" id="PS51819"/>
    </source>
</evidence>
<dbReference type="InterPro" id="IPR004360">
    <property type="entry name" value="Glyas_Fos-R_dOase_dom"/>
</dbReference>
<keyword evidence="3" id="KW-1185">Reference proteome</keyword>